<dbReference type="KEGG" id="vg:40079336"/>
<organism evidence="1 2">
    <name type="scientific">Arthrobacter phage CapnMurica</name>
    <dbReference type="NCBI Taxonomy" id="1772294"/>
    <lineage>
        <taxon>Viruses</taxon>
        <taxon>Duplodnaviria</taxon>
        <taxon>Heunggongvirae</taxon>
        <taxon>Uroviricota</taxon>
        <taxon>Caudoviricetes</taxon>
        <taxon>Gordonvirus</taxon>
        <taxon>Gordonvirus captnmurica</taxon>
    </lineage>
</organism>
<evidence type="ECO:0000313" key="2">
    <source>
        <dbReference type="Proteomes" id="UP000222888"/>
    </source>
</evidence>
<dbReference type="RefSeq" id="YP_009603456.1">
    <property type="nucleotide sequence ID" value="NC_041951.1"/>
</dbReference>
<gene>
    <name evidence="1" type="primary">83</name>
    <name evidence="1" type="ORF">CAPNMURICA_83</name>
</gene>
<sequence>MATFGQSAHLLKKVVGVCAQVSCDVAKKSGQNGQK</sequence>
<accession>A0A0U4JQ86</accession>
<dbReference type="Proteomes" id="UP000222888">
    <property type="component" value="Segment"/>
</dbReference>
<dbReference type="EMBL" id="KU160641">
    <property type="protein sequence ID" value="ALY08683.1"/>
    <property type="molecule type" value="Genomic_DNA"/>
</dbReference>
<proteinExistence type="predicted"/>
<evidence type="ECO:0000313" key="1">
    <source>
        <dbReference type="EMBL" id="ALY08683.1"/>
    </source>
</evidence>
<protein>
    <submittedName>
        <fullName evidence="1">Uncharacterized protein</fullName>
    </submittedName>
</protein>
<dbReference type="GeneID" id="40079336"/>
<dbReference type="OrthoDB" id="39976at10239"/>
<name>A0A0U4JQ86_9CAUD</name>
<keyword evidence="2" id="KW-1185">Reference proteome</keyword>
<reference evidence="1 2" key="1">
    <citation type="submission" date="2015-11" db="EMBL/GenBank/DDBJ databases">
        <authorList>
            <person name="Amegashie A.K."/>
            <person name="Borst K.R."/>
            <person name="Casazza W.J."/>
            <person name="Chen K.H."/>
            <person name="Evans D.R."/>
            <person name="Huang J."/>
            <person name="Kaku B.M."/>
            <person name="Khetarpal S.K."/>
            <person name="Keifer M.E."/>
            <person name="Kolev H.M."/>
            <person name="McDonald H.N."/>
            <person name="Nkangabwa M.S."/>
            <person name="Rickstrew G.A."/>
            <person name="Schlossman J.R."/>
            <person name="Tender C.M."/>
            <person name="Thomas C.G."/>
            <person name="Vanderveen L.N."/>
            <person name="Varma R.N."/>
            <person name="Wong N."/>
            <person name="Zhang C.W."/>
            <person name="Cutting C.L."/>
            <person name="Davison P.A."/>
            <person name="Braun M.A."/>
            <person name="Lopez A.J."/>
            <person name="Jarvik J.W."/>
            <person name="Bradley K.W."/>
            <person name="Asai D.J."/>
            <person name="Bowman C.A."/>
            <person name="Russell D.A."/>
            <person name="Pope W.H."/>
            <person name="Jacobs-Sera D."/>
            <person name="Hendrix R.W."/>
            <person name="Hatfull G.F."/>
        </authorList>
    </citation>
    <scope>NUCLEOTIDE SEQUENCE [LARGE SCALE GENOMIC DNA]</scope>
</reference>